<keyword evidence="1" id="KW-0808">Transferase</keyword>
<dbReference type="OrthoDB" id="787163at2"/>
<keyword evidence="1" id="KW-0418">Kinase</keyword>
<dbReference type="GO" id="GO:0016301">
    <property type="term" value="F:kinase activity"/>
    <property type="evidence" value="ECO:0007669"/>
    <property type="project" value="UniProtKB-KW"/>
</dbReference>
<gene>
    <name evidence="1" type="ORF">ERS852470_03386</name>
</gene>
<proteinExistence type="predicted"/>
<dbReference type="SUPFAM" id="SSF53613">
    <property type="entry name" value="Ribokinase-like"/>
    <property type="match status" value="1"/>
</dbReference>
<dbReference type="AlphaFoldDB" id="A0A174HWP9"/>
<protein>
    <submittedName>
        <fullName evidence="1">PfkB family carbohydrate kinase</fullName>
    </submittedName>
</protein>
<dbReference type="Pfam" id="PF25270">
    <property type="entry name" value="Khk"/>
    <property type="match status" value="1"/>
</dbReference>
<dbReference type="InterPro" id="IPR029056">
    <property type="entry name" value="Ribokinase-like"/>
</dbReference>
<dbReference type="InterPro" id="IPR057621">
    <property type="entry name" value="Khk_prokaryotic"/>
</dbReference>
<name>A0A174HWP9_9CLOT</name>
<reference evidence="1 2" key="1">
    <citation type="submission" date="2015-09" db="EMBL/GenBank/DDBJ databases">
        <authorList>
            <consortium name="Pathogen Informatics"/>
        </authorList>
    </citation>
    <scope>NUCLEOTIDE SEQUENCE [LARGE SCALE GENOMIC DNA]</scope>
    <source>
        <strain evidence="1 2">2789STDY5834855</strain>
    </source>
</reference>
<dbReference type="GeneID" id="83010808"/>
<evidence type="ECO:0000313" key="2">
    <source>
        <dbReference type="Proteomes" id="UP000095558"/>
    </source>
</evidence>
<dbReference type="EMBL" id="CYZV01000053">
    <property type="protein sequence ID" value="CUO79333.1"/>
    <property type="molecule type" value="Genomic_DNA"/>
</dbReference>
<organism evidence="1 2">
    <name type="scientific">Clostridium disporicum</name>
    <dbReference type="NCBI Taxonomy" id="84024"/>
    <lineage>
        <taxon>Bacteria</taxon>
        <taxon>Bacillati</taxon>
        <taxon>Bacillota</taxon>
        <taxon>Clostridia</taxon>
        <taxon>Eubacteriales</taxon>
        <taxon>Clostridiaceae</taxon>
        <taxon>Clostridium</taxon>
    </lineage>
</organism>
<evidence type="ECO:0000313" key="1">
    <source>
        <dbReference type="EMBL" id="CUO79333.1"/>
    </source>
</evidence>
<dbReference type="Gene3D" id="3.40.1190.20">
    <property type="match status" value="1"/>
</dbReference>
<sequence length="375" mass="41695">MNEKLKTDINSLITFLEQHNNVNINAVMGLDGFVDQILHVVKTRTDANNYIRMETLSEFGDFISKAAGLSSNVEFIPLQSKLGGNGPIMSNALSTYGLNINYIGALGEDSINPVFIEMSKKCNIISISNPGLTDAVEFLDGKLMIGKRECLKDVNWNKIKEKVGVEKLTSIIDSSTLVGLENWTMLPYMAQIWKGLINEVLPNLNKKDNKYIFFDLADPENRLKSDVLEALSLLKEFSSKFNVILGLNEKEAYEIGEIFGVTSQENKIPLKNLIIELYKRLSINTLVIHPVKEACAVCNGKYYYTPGPYEPNPKLTTGAGDNFNAGFCFGQVLGLSTQLSLVLGTATSGYYVRNAKSPTLKDIITFLNYWENSLN</sequence>
<dbReference type="RefSeq" id="WP_052330587.1">
    <property type="nucleotide sequence ID" value="NZ_CYYT01000024.1"/>
</dbReference>
<dbReference type="Proteomes" id="UP000095558">
    <property type="component" value="Unassembled WGS sequence"/>
</dbReference>
<accession>A0A174HWP9</accession>